<dbReference type="InterPro" id="IPR003959">
    <property type="entry name" value="ATPase_AAA_core"/>
</dbReference>
<gene>
    <name evidence="5" type="ORF">N0F65_010718</name>
</gene>
<evidence type="ECO:0000259" key="4">
    <source>
        <dbReference type="SMART" id="SM00382"/>
    </source>
</evidence>
<evidence type="ECO:0000256" key="1">
    <source>
        <dbReference type="ARBA" id="ARBA00007448"/>
    </source>
</evidence>
<evidence type="ECO:0000313" key="5">
    <source>
        <dbReference type="EMBL" id="DAZ94631.1"/>
    </source>
</evidence>
<keyword evidence="6" id="KW-1185">Reference proteome</keyword>
<dbReference type="InterPro" id="IPR050747">
    <property type="entry name" value="Mitochondrial_chaperone_BCS1"/>
</dbReference>
<dbReference type="PROSITE" id="PS00674">
    <property type="entry name" value="AAA"/>
    <property type="match status" value="1"/>
</dbReference>
<comment type="caution">
    <text evidence="5">The sequence shown here is derived from an EMBL/GenBank/DDBJ whole genome shotgun (WGS) entry which is preliminary data.</text>
</comment>
<dbReference type="Pfam" id="PF00004">
    <property type="entry name" value="AAA"/>
    <property type="match status" value="1"/>
</dbReference>
<evidence type="ECO:0000256" key="2">
    <source>
        <dbReference type="RuleBase" id="RU003651"/>
    </source>
</evidence>
<feature type="region of interest" description="Disordered" evidence="3">
    <location>
        <begin position="327"/>
        <end position="347"/>
    </location>
</feature>
<organism evidence="5 6">
    <name type="scientific">Lagenidium giganteum</name>
    <dbReference type="NCBI Taxonomy" id="4803"/>
    <lineage>
        <taxon>Eukaryota</taxon>
        <taxon>Sar</taxon>
        <taxon>Stramenopiles</taxon>
        <taxon>Oomycota</taxon>
        <taxon>Peronosporomycetes</taxon>
        <taxon>Pythiales</taxon>
        <taxon>Pythiaceae</taxon>
    </lineage>
</organism>
<dbReference type="Proteomes" id="UP001146120">
    <property type="component" value="Unassembled WGS sequence"/>
</dbReference>
<feature type="domain" description="AAA+ ATPase" evidence="4">
    <location>
        <begin position="243"/>
        <end position="402"/>
    </location>
</feature>
<name>A0AAV2YL49_9STRA</name>
<feature type="region of interest" description="Disordered" evidence="3">
    <location>
        <begin position="88"/>
        <end position="116"/>
    </location>
</feature>
<reference evidence="5" key="2">
    <citation type="journal article" date="2023" name="Microbiol Resour">
        <title>Decontamination and Annotation of the Draft Genome Sequence of the Oomycete Lagenidium giganteum ARSEF 373.</title>
        <authorList>
            <person name="Morgan W.R."/>
            <person name="Tartar A."/>
        </authorList>
    </citation>
    <scope>NUCLEOTIDE SEQUENCE</scope>
    <source>
        <strain evidence="5">ARSEF 373</strain>
    </source>
</reference>
<feature type="compositionally biased region" description="Acidic residues" evidence="3">
    <location>
        <begin position="96"/>
        <end position="116"/>
    </location>
</feature>
<feature type="compositionally biased region" description="Basic residues" evidence="3">
    <location>
        <begin position="330"/>
        <end position="340"/>
    </location>
</feature>
<dbReference type="AlphaFoldDB" id="A0AAV2YL49"/>
<dbReference type="InterPro" id="IPR027417">
    <property type="entry name" value="P-loop_NTPase"/>
</dbReference>
<keyword evidence="2" id="KW-0067">ATP-binding</keyword>
<proteinExistence type="inferred from homology"/>
<dbReference type="PANTHER" id="PTHR23070">
    <property type="entry name" value="BCS1 AAA-TYPE ATPASE"/>
    <property type="match status" value="1"/>
</dbReference>
<dbReference type="InterPro" id="IPR003960">
    <property type="entry name" value="ATPase_AAA_CS"/>
</dbReference>
<dbReference type="EMBL" id="DAKRPA010000240">
    <property type="protein sequence ID" value="DAZ94631.1"/>
    <property type="molecule type" value="Genomic_DNA"/>
</dbReference>
<accession>A0AAV2YL49</accession>
<comment type="similarity">
    <text evidence="1">Belongs to the AAA ATPase family. BCS1 subfamily.</text>
</comment>
<keyword evidence="2" id="KW-0547">Nucleotide-binding</keyword>
<dbReference type="SUPFAM" id="SSF52540">
    <property type="entry name" value="P-loop containing nucleoside triphosphate hydrolases"/>
    <property type="match status" value="1"/>
</dbReference>
<evidence type="ECO:0000313" key="6">
    <source>
        <dbReference type="Proteomes" id="UP001146120"/>
    </source>
</evidence>
<protein>
    <recommendedName>
        <fullName evidence="4">AAA+ ATPase domain-containing protein</fullName>
    </recommendedName>
</protein>
<dbReference type="InterPro" id="IPR003593">
    <property type="entry name" value="AAA+_ATPase"/>
</dbReference>
<dbReference type="Gene3D" id="3.40.50.300">
    <property type="entry name" value="P-loop containing nucleotide triphosphate hydrolases"/>
    <property type="match status" value="1"/>
</dbReference>
<dbReference type="GO" id="GO:0005524">
    <property type="term" value="F:ATP binding"/>
    <property type="evidence" value="ECO:0007669"/>
    <property type="project" value="UniProtKB-KW"/>
</dbReference>
<dbReference type="SMART" id="SM00382">
    <property type="entry name" value="AAA"/>
    <property type="match status" value="1"/>
</dbReference>
<reference evidence="5" key="1">
    <citation type="submission" date="2022-11" db="EMBL/GenBank/DDBJ databases">
        <authorList>
            <person name="Morgan W.R."/>
            <person name="Tartar A."/>
        </authorList>
    </citation>
    <scope>NUCLEOTIDE SEQUENCE</scope>
    <source>
        <strain evidence="5">ARSEF 373</strain>
    </source>
</reference>
<evidence type="ECO:0000256" key="3">
    <source>
        <dbReference type="SAM" id="MobiDB-lite"/>
    </source>
</evidence>
<dbReference type="GO" id="GO:0016887">
    <property type="term" value="F:ATP hydrolysis activity"/>
    <property type="evidence" value="ECO:0007669"/>
    <property type="project" value="InterPro"/>
</dbReference>
<sequence>MAPEVSEKFKAWVKLWVLGTSDRGFVVREIESTLQFSEYSLSNYDEESTNARSLQKAVAIHIADLLQLRGKDVLYELLEKPLEQLTKEELKKEEPAGDNDSDDNYTGDGDDDEDDDEISRLRVTTLPNLNVWVPVQPGIWFQREVKDDSEEGGEKTSKSKTVTILFKFRTNLPQKTAAIDELVQAAFQKYQDLEIKRVDTDETRYMFVQTLEQVSSSEKEQMLHLLDNFTNGTGRFAIKGFPRKLGLLLHGPPGTGKTSLIKAVAQYTKRHIVTISLSKIKTNQELMDAIFDLRFKVQDIDSPMTMTFKDVVFVMEDIDAASSVVTKRNGPQRRIRRPRRAQWSSSTSKDKLNLSGLLNVLDGVIDCPERIVIMTTNHPDKLDPALVRPGRVNKKLLLGYMVARDIRAMLEYYFDGKMSADQFQILEEYGDARFTPAEIEELCLEYDDFDGALHQLRKVSERRRRRGLSRSGSSFAM</sequence>